<evidence type="ECO:0000313" key="8">
    <source>
        <dbReference type="EMBL" id="MEN2793542.1"/>
    </source>
</evidence>
<evidence type="ECO:0000256" key="1">
    <source>
        <dbReference type="ARBA" id="ARBA00004651"/>
    </source>
</evidence>
<reference evidence="8 9" key="1">
    <citation type="submission" date="2024-05" db="EMBL/GenBank/DDBJ databases">
        <authorList>
            <person name="Liu Q."/>
            <person name="Xin Y.-H."/>
        </authorList>
    </citation>
    <scope>NUCLEOTIDE SEQUENCE [LARGE SCALE GENOMIC DNA]</scope>
    <source>
        <strain evidence="8 9">CGMCC 1.10181</strain>
    </source>
</reference>
<dbReference type="EMBL" id="JBDIME010000053">
    <property type="protein sequence ID" value="MEN2793542.1"/>
    <property type="molecule type" value="Genomic_DNA"/>
</dbReference>
<evidence type="ECO:0000256" key="7">
    <source>
        <dbReference type="SAM" id="Phobius"/>
    </source>
</evidence>
<evidence type="ECO:0000256" key="3">
    <source>
        <dbReference type="ARBA" id="ARBA00022475"/>
    </source>
</evidence>
<feature type="transmembrane region" description="Helical" evidence="7">
    <location>
        <begin position="318"/>
        <end position="341"/>
    </location>
</feature>
<evidence type="ECO:0000256" key="2">
    <source>
        <dbReference type="ARBA" id="ARBA00022448"/>
    </source>
</evidence>
<evidence type="ECO:0000256" key="4">
    <source>
        <dbReference type="ARBA" id="ARBA00022692"/>
    </source>
</evidence>
<keyword evidence="2" id="KW-0813">Transport</keyword>
<dbReference type="Proteomes" id="UP001419910">
    <property type="component" value="Unassembled WGS sequence"/>
</dbReference>
<feature type="transmembrane region" description="Helical" evidence="7">
    <location>
        <begin position="222"/>
        <end position="246"/>
    </location>
</feature>
<evidence type="ECO:0000313" key="9">
    <source>
        <dbReference type="Proteomes" id="UP001419910"/>
    </source>
</evidence>
<evidence type="ECO:0000256" key="6">
    <source>
        <dbReference type="ARBA" id="ARBA00023136"/>
    </source>
</evidence>
<dbReference type="PANTHER" id="PTHR42865">
    <property type="entry name" value="PROTON/GLUTAMATE-ASPARTATE SYMPORTER"/>
    <property type="match status" value="1"/>
</dbReference>
<sequence length="419" mass="42652">MSQATRILSALVIGIALGIGIAAWSPGSAATGIVIAQPVGTAWLNALQMTIVPLVVALLVTGVAATAEAARAGRIAGQALALFIALLWFFSAFAAILTPLLLGWFPLPAGAAAALRTALSATQPVGEVAPFSDFIASIVPSNPVAAAANNAFLPLTVFTMIFAFALTRLPAEPRLLLTQFFQAIADVMLVIIGWILWLAPLGVFALAYVVGARAGTAAFGALLHYVVIVSGIGILVWLASFPVGAIGGRVGLARFVRATVPAQAVAISTQSSLASLPAMLRGAEQLGVPVATSGVILPLAVAIFRVTGPPMNLAVAIYVAYWFGVPLGPVQLAAGAAVAAITTMGAVSLPGQISYVTSIAPICIAMGVPIAPLGLLVAVETIPDIFRTLGNVTMDLATTLTVSARSGPVAETEGDRLLR</sequence>
<dbReference type="RefSeq" id="WP_343892153.1">
    <property type="nucleotide sequence ID" value="NZ_BAAAEH010000052.1"/>
</dbReference>
<feature type="transmembrane region" description="Helical" evidence="7">
    <location>
        <begin position="151"/>
        <end position="171"/>
    </location>
</feature>
<feature type="transmembrane region" description="Helical" evidence="7">
    <location>
        <begin position="353"/>
        <end position="379"/>
    </location>
</feature>
<dbReference type="InterPro" id="IPR001991">
    <property type="entry name" value="Na-dicarboxylate_symporter"/>
</dbReference>
<gene>
    <name evidence="8" type="ORF">ABC974_28250</name>
</gene>
<evidence type="ECO:0000256" key="5">
    <source>
        <dbReference type="ARBA" id="ARBA00022989"/>
    </source>
</evidence>
<comment type="caution">
    <text evidence="8">The sequence shown here is derived from an EMBL/GenBank/DDBJ whole genome shotgun (WGS) entry which is preliminary data.</text>
</comment>
<organism evidence="8 9">
    <name type="scientific">Sphingomonas oligophenolica</name>
    <dbReference type="NCBI Taxonomy" id="301154"/>
    <lineage>
        <taxon>Bacteria</taxon>
        <taxon>Pseudomonadati</taxon>
        <taxon>Pseudomonadota</taxon>
        <taxon>Alphaproteobacteria</taxon>
        <taxon>Sphingomonadales</taxon>
        <taxon>Sphingomonadaceae</taxon>
        <taxon>Sphingomonas</taxon>
    </lineage>
</organism>
<name>A0ABU9YCK6_9SPHN</name>
<dbReference type="Gene3D" id="1.10.3860.10">
    <property type="entry name" value="Sodium:dicarboxylate symporter"/>
    <property type="match status" value="1"/>
</dbReference>
<feature type="transmembrane region" description="Helical" evidence="7">
    <location>
        <begin position="286"/>
        <end position="306"/>
    </location>
</feature>
<feature type="transmembrane region" description="Helical" evidence="7">
    <location>
        <begin position="46"/>
        <end position="67"/>
    </location>
</feature>
<keyword evidence="5 7" id="KW-1133">Transmembrane helix</keyword>
<feature type="transmembrane region" description="Helical" evidence="7">
    <location>
        <begin position="183"/>
        <end position="210"/>
    </location>
</feature>
<protein>
    <submittedName>
        <fullName evidence="8">Cation:dicarboxylase symporter family transporter</fullName>
    </submittedName>
</protein>
<accession>A0ABU9YCK6</accession>
<keyword evidence="9" id="KW-1185">Reference proteome</keyword>
<dbReference type="PANTHER" id="PTHR42865:SF7">
    <property type="entry name" value="PROTON_GLUTAMATE-ASPARTATE SYMPORTER"/>
    <property type="match status" value="1"/>
</dbReference>
<comment type="subcellular location">
    <subcellularLocation>
        <location evidence="1">Cell membrane</location>
        <topology evidence="1">Multi-pass membrane protein</topology>
    </subcellularLocation>
</comment>
<keyword evidence="4 7" id="KW-0812">Transmembrane</keyword>
<feature type="transmembrane region" description="Helical" evidence="7">
    <location>
        <begin position="79"/>
        <end position="105"/>
    </location>
</feature>
<keyword evidence="3" id="KW-1003">Cell membrane</keyword>
<proteinExistence type="predicted"/>
<dbReference type="PRINTS" id="PR00173">
    <property type="entry name" value="EDTRNSPORT"/>
</dbReference>
<dbReference type="InterPro" id="IPR036458">
    <property type="entry name" value="Na:dicarbo_symporter_sf"/>
</dbReference>
<dbReference type="SUPFAM" id="SSF118215">
    <property type="entry name" value="Proton glutamate symport protein"/>
    <property type="match status" value="1"/>
</dbReference>
<keyword evidence="6 7" id="KW-0472">Membrane</keyword>
<dbReference type="Pfam" id="PF00375">
    <property type="entry name" value="SDF"/>
    <property type="match status" value="1"/>
</dbReference>
<feature type="transmembrane region" description="Helical" evidence="7">
    <location>
        <begin position="258"/>
        <end position="280"/>
    </location>
</feature>